<protein>
    <submittedName>
        <fullName evidence="3">NADH dehydrogenase subunit 6</fullName>
    </submittedName>
</protein>
<keyword evidence="1" id="KW-1133">Transmembrane helix</keyword>
<dbReference type="AlphaFoldDB" id="A0A914CUW5"/>
<dbReference type="PANTHER" id="PTHR47632">
    <property type="entry name" value="FMRFAMIDE PEPTIDE RECEPTOR FAMILY-RELATED"/>
    <property type="match status" value="1"/>
</dbReference>
<sequence>MRLDEDYITIYRGYMYAIVMAFLPFALLSILTIGILYSMKQKNQKKSIKPKKLLAIESKPMNNNNTINNYRFNITNGVIKGI</sequence>
<proteinExistence type="predicted"/>
<name>A0A914CUW5_9BILA</name>
<dbReference type="WBParaSite" id="ACRNAN_scaffold14967.g24646.t1">
    <property type="protein sequence ID" value="ACRNAN_scaffold14967.g24646.t1"/>
    <property type="gene ID" value="ACRNAN_scaffold14967.g24646"/>
</dbReference>
<keyword evidence="2" id="KW-1185">Reference proteome</keyword>
<reference evidence="3" key="1">
    <citation type="submission" date="2022-11" db="UniProtKB">
        <authorList>
            <consortium name="WormBaseParasite"/>
        </authorList>
    </citation>
    <scope>IDENTIFICATION</scope>
</reference>
<evidence type="ECO:0000313" key="3">
    <source>
        <dbReference type="WBParaSite" id="ACRNAN_scaffold14967.g24646.t1"/>
    </source>
</evidence>
<evidence type="ECO:0000313" key="2">
    <source>
        <dbReference type="Proteomes" id="UP000887540"/>
    </source>
</evidence>
<keyword evidence="1" id="KW-0812">Transmembrane</keyword>
<organism evidence="2 3">
    <name type="scientific">Acrobeloides nanus</name>
    <dbReference type="NCBI Taxonomy" id="290746"/>
    <lineage>
        <taxon>Eukaryota</taxon>
        <taxon>Metazoa</taxon>
        <taxon>Ecdysozoa</taxon>
        <taxon>Nematoda</taxon>
        <taxon>Chromadorea</taxon>
        <taxon>Rhabditida</taxon>
        <taxon>Tylenchina</taxon>
        <taxon>Cephalobomorpha</taxon>
        <taxon>Cephaloboidea</taxon>
        <taxon>Cephalobidae</taxon>
        <taxon>Acrobeloides</taxon>
    </lineage>
</organism>
<feature type="transmembrane region" description="Helical" evidence="1">
    <location>
        <begin position="14"/>
        <end position="37"/>
    </location>
</feature>
<dbReference type="PANTHER" id="PTHR47632:SF5">
    <property type="entry name" value="G-PROTEIN COUPLED RECEPTORS FAMILY 1 PROFILE DOMAIN-CONTAINING PROTEIN"/>
    <property type="match status" value="1"/>
</dbReference>
<accession>A0A914CUW5</accession>
<keyword evidence="1" id="KW-0472">Membrane</keyword>
<evidence type="ECO:0000256" key="1">
    <source>
        <dbReference type="SAM" id="Phobius"/>
    </source>
</evidence>
<dbReference type="InterPro" id="IPR053326">
    <property type="entry name" value="GPCR1-like"/>
</dbReference>
<dbReference type="Proteomes" id="UP000887540">
    <property type="component" value="Unplaced"/>
</dbReference>